<proteinExistence type="predicted"/>
<dbReference type="AlphaFoldDB" id="A0A932GQ28"/>
<sequence>MRDRGLILGGLALFLGLITFPLWYNLAAGTTAKGPDPKRPVQEKNCVEPVAVMRASHMDLLVDWRDQVVRRSEREFTAFDGRTYSMNLTQTCMKCHTSKEEFCDRCHNYAGVKPYCWDCHIDPKLLERTKG</sequence>
<evidence type="ECO:0000313" key="2">
    <source>
        <dbReference type="Proteomes" id="UP000741360"/>
    </source>
</evidence>
<dbReference type="Proteomes" id="UP000741360">
    <property type="component" value="Unassembled WGS sequence"/>
</dbReference>
<dbReference type="EMBL" id="JACPSX010000178">
    <property type="protein sequence ID" value="MBI3015261.1"/>
    <property type="molecule type" value="Genomic_DNA"/>
</dbReference>
<dbReference type="NCBIfam" id="NF038038">
    <property type="entry name" value="cytoc_DsrJ"/>
    <property type="match status" value="1"/>
</dbReference>
<dbReference type="InterPro" id="IPR047668">
    <property type="entry name" value="DsrJ"/>
</dbReference>
<comment type="caution">
    <text evidence="1">The sequence shown here is derived from an EMBL/GenBank/DDBJ whole genome shotgun (WGS) entry which is preliminary data.</text>
</comment>
<evidence type="ECO:0000313" key="1">
    <source>
        <dbReference type="EMBL" id="MBI3015261.1"/>
    </source>
</evidence>
<protein>
    <submittedName>
        <fullName evidence="1">Sulfate reduction electron transfer complex DsrMKJOP subunit DsrJ</fullName>
    </submittedName>
</protein>
<dbReference type="InterPro" id="IPR036280">
    <property type="entry name" value="Multihaem_cyt_sf"/>
</dbReference>
<gene>
    <name evidence="1" type="primary">dsrJ</name>
    <name evidence="1" type="ORF">HYY65_09430</name>
</gene>
<name>A0A932GQ28_UNCTE</name>
<organism evidence="1 2">
    <name type="scientific">Tectimicrobiota bacterium</name>
    <dbReference type="NCBI Taxonomy" id="2528274"/>
    <lineage>
        <taxon>Bacteria</taxon>
        <taxon>Pseudomonadati</taxon>
        <taxon>Nitrospinota/Tectimicrobiota group</taxon>
        <taxon>Candidatus Tectimicrobiota</taxon>
    </lineage>
</organism>
<reference evidence="1" key="1">
    <citation type="submission" date="2020-07" db="EMBL/GenBank/DDBJ databases">
        <title>Huge and variable diversity of episymbiotic CPR bacteria and DPANN archaea in groundwater ecosystems.</title>
        <authorList>
            <person name="He C.Y."/>
            <person name="Keren R."/>
            <person name="Whittaker M."/>
            <person name="Farag I.F."/>
            <person name="Doudna J."/>
            <person name="Cate J.H.D."/>
            <person name="Banfield J.F."/>
        </authorList>
    </citation>
    <scope>NUCLEOTIDE SEQUENCE</scope>
    <source>
        <strain evidence="1">NC_groundwater_717_Ag_S-0.2um_59_8</strain>
    </source>
</reference>
<dbReference type="SUPFAM" id="SSF48695">
    <property type="entry name" value="Multiheme cytochromes"/>
    <property type="match status" value="1"/>
</dbReference>
<accession>A0A932GQ28</accession>